<organism evidence="3 4">
    <name type="scientific">Trypanosoma theileri</name>
    <dbReference type="NCBI Taxonomy" id="67003"/>
    <lineage>
        <taxon>Eukaryota</taxon>
        <taxon>Discoba</taxon>
        <taxon>Euglenozoa</taxon>
        <taxon>Kinetoplastea</taxon>
        <taxon>Metakinetoplastina</taxon>
        <taxon>Trypanosomatida</taxon>
        <taxon>Trypanosomatidae</taxon>
        <taxon>Trypanosoma</taxon>
    </lineage>
</organism>
<protein>
    <recommendedName>
        <fullName evidence="5">Mucin-associated surface protein (MASP)</fullName>
    </recommendedName>
</protein>
<sequence>MAMRYLFFVLTVAVCCACSCAVTAEAESTPGGVAGKTAAQKPASDKNLHGESMALEDTKEGTPCDATTGEGEKPHCKGTTKAKLHQENGGPGAGKENNISTDLQAHPMQPGSAGSSSTQVREDQVQLEDHQPEESEESLQDGGIKEGMEQRADNQVQEQTASPPQTVTPGTPQTPSDTDRVKSPEETQSSHEENDKRGANDAQRNTQP</sequence>
<feature type="non-terminal residue" evidence="3">
    <location>
        <position position="208"/>
    </location>
</feature>
<dbReference type="RefSeq" id="XP_028876848.1">
    <property type="nucleotide sequence ID" value="XM_029031859.1"/>
</dbReference>
<dbReference type="GeneID" id="39991639"/>
<evidence type="ECO:0008006" key="5">
    <source>
        <dbReference type="Google" id="ProtNLM"/>
    </source>
</evidence>
<dbReference type="AlphaFoldDB" id="A0A1X0NDG3"/>
<dbReference type="VEuPathDB" id="TriTrypDB:TM35_001331020"/>
<name>A0A1X0NDG3_9TRYP</name>
<feature type="signal peptide" evidence="2">
    <location>
        <begin position="1"/>
        <end position="17"/>
    </location>
</feature>
<feature type="compositionally biased region" description="Basic and acidic residues" evidence="1">
    <location>
        <begin position="143"/>
        <end position="152"/>
    </location>
</feature>
<reference evidence="3 4" key="1">
    <citation type="submission" date="2017-03" db="EMBL/GenBank/DDBJ databases">
        <title>An alternative strategy for trypanosome survival in the mammalian bloodstream revealed through genome and transcriptome analysis of the ubiquitous bovine parasite Trypanosoma (Megatrypanum) theileri.</title>
        <authorList>
            <person name="Kelly S."/>
            <person name="Ivens A."/>
            <person name="Mott A."/>
            <person name="O'Neill E."/>
            <person name="Emms D."/>
            <person name="Macleod O."/>
            <person name="Voorheis P."/>
            <person name="Matthews J."/>
            <person name="Matthews K."/>
            <person name="Carrington M."/>
        </authorList>
    </citation>
    <scope>NUCLEOTIDE SEQUENCE [LARGE SCALE GENOMIC DNA]</scope>
    <source>
        <strain evidence="3">Edinburgh</strain>
    </source>
</reference>
<evidence type="ECO:0000313" key="4">
    <source>
        <dbReference type="Proteomes" id="UP000192257"/>
    </source>
</evidence>
<feature type="region of interest" description="Disordered" evidence="1">
    <location>
        <begin position="29"/>
        <end position="208"/>
    </location>
</feature>
<evidence type="ECO:0000256" key="1">
    <source>
        <dbReference type="SAM" id="MobiDB-lite"/>
    </source>
</evidence>
<feature type="chain" id="PRO_5010878081" description="Mucin-associated surface protein (MASP)" evidence="2">
    <location>
        <begin position="18"/>
        <end position="208"/>
    </location>
</feature>
<proteinExistence type="predicted"/>
<feature type="compositionally biased region" description="Basic and acidic residues" evidence="1">
    <location>
        <begin position="177"/>
        <end position="199"/>
    </location>
</feature>
<accession>A0A1X0NDG3</accession>
<keyword evidence="4" id="KW-1185">Reference proteome</keyword>
<evidence type="ECO:0000313" key="3">
    <source>
        <dbReference type="EMBL" id="ORC81015.1"/>
    </source>
</evidence>
<dbReference type="EMBL" id="NBCO01000133">
    <property type="protein sequence ID" value="ORC81015.1"/>
    <property type="molecule type" value="Genomic_DNA"/>
</dbReference>
<feature type="compositionally biased region" description="Basic and acidic residues" evidence="1">
    <location>
        <begin position="120"/>
        <end position="133"/>
    </location>
</feature>
<comment type="caution">
    <text evidence="3">The sequence shown here is derived from an EMBL/GenBank/DDBJ whole genome shotgun (WGS) entry which is preliminary data.</text>
</comment>
<dbReference type="Proteomes" id="UP000192257">
    <property type="component" value="Unassembled WGS sequence"/>
</dbReference>
<feature type="compositionally biased region" description="Low complexity" evidence="1">
    <location>
        <begin position="163"/>
        <end position="175"/>
    </location>
</feature>
<keyword evidence="2" id="KW-0732">Signal</keyword>
<feature type="compositionally biased region" description="Polar residues" evidence="1">
    <location>
        <begin position="153"/>
        <end position="162"/>
    </location>
</feature>
<gene>
    <name evidence="3" type="ORF">TM35_001331020</name>
</gene>
<evidence type="ECO:0000256" key="2">
    <source>
        <dbReference type="SAM" id="SignalP"/>
    </source>
</evidence>